<gene>
    <name evidence="3" type="ORF">BA70_05640</name>
</gene>
<feature type="transmembrane region" description="Helical" evidence="1">
    <location>
        <begin position="149"/>
        <end position="166"/>
    </location>
</feature>
<dbReference type="InterPro" id="IPR053150">
    <property type="entry name" value="Teicoplanin_resist-assoc"/>
</dbReference>
<organism evidence="3 4">
    <name type="scientific">Bacillus zhangzhouensis</name>
    <dbReference type="NCBI Taxonomy" id="1178540"/>
    <lineage>
        <taxon>Bacteria</taxon>
        <taxon>Bacillati</taxon>
        <taxon>Bacillota</taxon>
        <taxon>Bacilli</taxon>
        <taxon>Bacillales</taxon>
        <taxon>Bacillaceae</taxon>
        <taxon>Bacillus</taxon>
    </lineage>
</organism>
<keyword evidence="1" id="KW-1133">Transmembrane helix</keyword>
<evidence type="ECO:0000313" key="3">
    <source>
        <dbReference type="EMBL" id="KEP25836.1"/>
    </source>
</evidence>
<protein>
    <submittedName>
        <fullName evidence="3">Teicoplanin resistance protein VanZ</fullName>
    </submittedName>
</protein>
<dbReference type="Pfam" id="PF04892">
    <property type="entry name" value="VanZ"/>
    <property type="match status" value="1"/>
</dbReference>
<feature type="domain" description="VanZ-like" evidence="2">
    <location>
        <begin position="38"/>
        <end position="166"/>
    </location>
</feature>
<dbReference type="AlphaFoldDB" id="A0A081L9B0"/>
<name>A0A081L9B0_9BACI</name>
<feature type="transmembrane region" description="Helical" evidence="1">
    <location>
        <begin position="84"/>
        <end position="105"/>
    </location>
</feature>
<keyword evidence="1" id="KW-0812">Transmembrane</keyword>
<dbReference type="PANTHER" id="PTHR36834:SF1">
    <property type="entry name" value="INTEGRAL MEMBRANE PROTEIN"/>
    <property type="match status" value="1"/>
</dbReference>
<dbReference type="InterPro" id="IPR006976">
    <property type="entry name" value="VanZ-like"/>
</dbReference>
<evidence type="ECO:0000313" key="4">
    <source>
        <dbReference type="Proteomes" id="UP000028091"/>
    </source>
</evidence>
<reference evidence="3 4" key="1">
    <citation type="submission" date="2012-09" db="EMBL/GenBank/DDBJ databases">
        <title>Genome Sequence of Bacillus sp. DW5-4.</title>
        <authorList>
            <person name="Lai Q."/>
            <person name="Liu Y."/>
            <person name="Shao Z."/>
        </authorList>
    </citation>
    <scope>NUCLEOTIDE SEQUENCE [LARGE SCALE GENOMIC DNA]</scope>
    <source>
        <strain evidence="3 4">DW5-4</strain>
    </source>
</reference>
<keyword evidence="1" id="KW-0472">Membrane</keyword>
<keyword evidence="4" id="KW-1185">Reference proteome</keyword>
<accession>A0A081L9B0</accession>
<evidence type="ECO:0000256" key="1">
    <source>
        <dbReference type="SAM" id="Phobius"/>
    </source>
</evidence>
<dbReference type="Proteomes" id="UP000028091">
    <property type="component" value="Unassembled WGS sequence"/>
</dbReference>
<dbReference type="EMBL" id="JOTP01000016">
    <property type="protein sequence ID" value="KEP25836.1"/>
    <property type="molecule type" value="Genomic_DNA"/>
</dbReference>
<feature type="transmembrane region" description="Helical" evidence="1">
    <location>
        <begin position="27"/>
        <end position="49"/>
    </location>
</feature>
<evidence type="ECO:0000259" key="2">
    <source>
        <dbReference type="Pfam" id="PF04892"/>
    </source>
</evidence>
<dbReference type="eggNOG" id="COG4767">
    <property type="taxonomic scope" value="Bacteria"/>
</dbReference>
<sequence length="174" mass="20041">MGSLLLLVILFVYMRFRYTKKRNQSMYLFTETALAFLFFYTSTLLYLTVLPNQFSAAKDQVSVNFIPLHSIYQNFHALHHGYPALVYLNIIGNILLFVPIGFLLFCGFKKMTWQKAILTGFLLSTSIEMLQWLFSTYGIITRSSDVDDLILNTLGTAIGCMVYILYRSKKGVLR</sequence>
<comment type="caution">
    <text evidence="3">The sequence shown here is derived from an EMBL/GenBank/DDBJ whole genome shotgun (WGS) entry which is preliminary data.</text>
</comment>
<proteinExistence type="predicted"/>
<dbReference type="PANTHER" id="PTHR36834">
    <property type="entry name" value="MEMBRANE PROTEIN-RELATED"/>
    <property type="match status" value="1"/>
</dbReference>
<feature type="transmembrane region" description="Helical" evidence="1">
    <location>
        <begin position="117"/>
        <end position="137"/>
    </location>
</feature>